<evidence type="ECO:0000256" key="2">
    <source>
        <dbReference type="ARBA" id="ARBA00023134"/>
    </source>
</evidence>
<accession>A0A7S2H706</accession>
<feature type="compositionally biased region" description="Low complexity" evidence="3">
    <location>
        <begin position="38"/>
        <end position="64"/>
    </location>
</feature>
<dbReference type="NCBIfam" id="TIGR02058">
    <property type="entry name" value="lin0512_fam"/>
    <property type="match status" value="1"/>
</dbReference>
<reference evidence="4" key="1">
    <citation type="submission" date="2021-01" db="EMBL/GenBank/DDBJ databases">
        <authorList>
            <person name="Corre E."/>
            <person name="Pelletier E."/>
            <person name="Niang G."/>
            <person name="Scheremetjew M."/>
            <person name="Finn R."/>
            <person name="Kale V."/>
            <person name="Holt S."/>
            <person name="Cochrane G."/>
            <person name="Meng A."/>
            <person name="Brown T."/>
            <person name="Cohen L."/>
        </authorList>
    </citation>
    <scope>NUCLEOTIDE SEQUENCE</scope>
    <source>
        <strain evidence="4">CCMP826</strain>
    </source>
</reference>
<dbReference type="GO" id="GO:0005525">
    <property type="term" value="F:GTP binding"/>
    <property type="evidence" value="ECO:0007669"/>
    <property type="project" value="UniProtKB-KW"/>
</dbReference>
<keyword evidence="2" id="KW-0342">GTP-binding</keyword>
<dbReference type="PANTHER" id="PTHR34784:SF1">
    <property type="entry name" value="50S RIBOSOMAL PROTEIN L34"/>
    <property type="match status" value="1"/>
</dbReference>
<dbReference type="AlphaFoldDB" id="A0A7S2H706"/>
<protein>
    <submittedName>
        <fullName evidence="4">Uncharacterized protein</fullName>
    </submittedName>
</protein>
<keyword evidence="1" id="KW-0547">Nucleotide-binding</keyword>
<evidence type="ECO:0000256" key="1">
    <source>
        <dbReference type="ARBA" id="ARBA00022741"/>
    </source>
</evidence>
<evidence type="ECO:0000313" key="4">
    <source>
        <dbReference type="EMBL" id="CAD9482298.1"/>
    </source>
</evidence>
<evidence type="ECO:0000256" key="3">
    <source>
        <dbReference type="SAM" id="MobiDB-lite"/>
    </source>
</evidence>
<dbReference type="EMBL" id="HBGV01006402">
    <property type="protein sequence ID" value="CAD9482298.1"/>
    <property type="molecule type" value="Transcribed_RNA"/>
</dbReference>
<gene>
    <name evidence="4" type="ORF">HTAM1171_LOCUS3907</name>
</gene>
<proteinExistence type="predicted"/>
<dbReference type="InterPro" id="IPR011719">
    <property type="entry name" value="CHP02058"/>
</dbReference>
<dbReference type="InterPro" id="IPR037103">
    <property type="entry name" value="Tubulin/FtsZ-like_C"/>
</dbReference>
<feature type="region of interest" description="Disordered" evidence="3">
    <location>
        <begin position="235"/>
        <end position="259"/>
    </location>
</feature>
<dbReference type="PANTHER" id="PTHR34784">
    <property type="entry name" value="50S RIBOSOMAL PROTEIN L34"/>
    <property type="match status" value="1"/>
</dbReference>
<feature type="region of interest" description="Disordered" evidence="3">
    <location>
        <begin position="37"/>
        <end position="64"/>
    </location>
</feature>
<name>A0A7S2H706_9STRA</name>
<dbReference type="Pfam" id="PF09585">
    <property type="entry name" value="Lin0512_fam"/>
    <property type="match status" value="2"/>
</dbReference>
<sequence length="259" mass="27668">MLLSSLGKRTFSTLQRSTIIQHAVIIIPCSRKFSGTTNDSNSLPSSSSNESISTNNAPSDLSSSQYATSQSWSKEWKSLGLGARLPQSPDTRLTNLFFVQMGFGVDQHGDRSSGGATKAAVRAVRNAIEFNAIPGVIEAIPGGRAEMLISVKLGVPPKGDDNENEGQSAEEGRLLEPMEVDLSEVAKVFPYGRLLPIQVVVGGLKFPTGRIVNELGDVDDLAVCVAASVSIGYDDRSRTNAEEEGSESTHKTYSTKDGF</sequence>
<dbReference type="Gene3D" id="3.30.1330.20">
    <property type="entry name" value="Tubulin/FtsZ, C-terminal domain"/>
    <property type="match status" value="1"/>
</dbReference>
<organism evidence="4">
    <name type="scientific">Helicotheca tamesis</name>
    <dbReference type="NCBI Taxonomy" id="374047"/>
    <lineage>
        <taxon>Eukaryota</taxon>
        <taxon>Sar</taxon>
        <taxon>Stramenopiles</taxon>
        <taxon>Ochrophyta</taxon>
        <taxon>Bacillariophyta</taxon>
        <taxon>Mediophyceae</taxon>
        <taxon>Lithodesmiophycidae</taxon>
        <taxon>Lithodesmiales</taxon>
        <taxon>Lithodesmiaceae</taxon>
        <taxon>Helicotheca</taxon>
    </lineage>
</organism>